<evidence type="ECO:0000313" key="2">
    <source>
        <dbReference type="Proteomes" id="UP000271974"/>
    </source>
</evidence>
<accession>A0A433UCL9</accession>
<protein>
    <submittedName>
        <fullName evidence="1">Uncharacterized protein</fullName>
    </submittedName>
</protein>
<evidence type="ECO:0000313" key="1">
    <source>
        <dbReference type="EMBL" id="RUS91556.1"/>
    </source>
</evidence>
<dbReference type="AlphaFoldDB" id="A0A433UCL9"/>
<reference evidence="1 2" key="1">
    <citation type="submission" date="2019-01" db="EMBL/GenBank/DDBJ databases">
        <title>A draft genome assembly of the solar-powered sea slug Elysia chlorotica.</title>
        <authorList>
            <person name="Cai H."/>
            <person name="Li Q."/>
            <person name="Fang X."/>
            <person name="Li J."/>
            <person name="Curtis N.E."/>
            <person name="Altenburger A."/>
            <person name="Shibata T."/>
            <person name="Feng M."/>
            <person name="Maeda T."/>
            <person name="Schwartz J.A."/>
            <person name="Shigenobu S."/>
            <person name="Lundholm N."/>
            <person name="Nishiyama T."/>
            <person name="Yang H."/>
            <person name="Hasebe M."/>
            <person name="Li S."/>
            <person name="Pierce S.K."/>
            <person name="Wang J."/>
        </authorList>
    </citation>
    <scope>NUCLEOTIDE SEQUENCE [LARGE SCALE GENOMIC DNA]</scope>
    <source>
        <strain evidence="1">EC2010</strain>
        <tissue evidence="1">Whole organism of an adult</tissue>
    </source>
</reference>
<proteinExistence type="predicted"/>
<comment type="caution">
    <text evidence="1">The sequence shown here is derived from an EMBL/GenBank/DDBJ whole genome shotgun (WGS) entry which is preliminary data.</text>
</comment>
<dbReference type="GO" id="GO:0006801">
    <property type="term" value="P:superoxide metabolic process"/>
    <property type="evidence" value="ECO:0007669"/>
    <property type="project" value="InterPro"/>
</dbReference>
<keyword evidence="2" id="KW-1185">Reference proteome</keyword>
<organism evidence="1 2">
    <name type="scientific">Elysia chlorotica</name>
    <name type="common">Eastern emerald elysia</name>
    <name type="synonym">Sea slug</name>
    <dbReference type="NCBI Taxonomy" id="188477"/>
    <lineage>
        <taxon>Eukaryota</taxon>
        <taxon>Metazoa</taxon>
        <taxon>Spiralia</taxon>
        <taxon>Lophotrochozoa</taxon>
        <taxon>Mollusca</taxon>
        <taxon>Gastropoda</taxon>
        <taxon>Heterobranchia</taxon>
        <taxon>Euthyneura</taxon>
        <taxon>Panpulmonata</taxon>
        <taxon>Sacoglossa</taxon>
        <taxon>Placobranchoidea</taxon>
        <taxon>Plakobranchidae</taxon>
        <taxon>Elysia</taxon>
    </lineage>
</organism>
<dbReference type="OrthoDB" id="159229at2759"/>
<sequence length="101" mass="10996">MKGLMKPEITIHFLKSEQHNMDDKSNIGDLSRFSSDEGAGYNLPLSGVNSIRGRSLVVVDDQSNVVSCTTIDWDMAGWTELAAKATFTGQVTGTITLYQSP</sequence>
<gene>
    <name evidence="1" type="ORF">EGW08_000671</name>
</gene>
<dbReference type="InterPro" id="IPR036423">
    <property type="entry name" value="SOD-like_Cu/Zn_dom_sf"/>
</dbReference>
<dbReference type="Proteomes" id="UP000271974">
    <property type="component" value="Unassembled WGS sequence"/>
</dbReference>
<dbReference type="SUPFAM" id="SSF49329">
    <property type="entry name" value="Cu,Zn superoxide dismutase-like"/>
    <property type="match status" value="1"/>
</dbReference>
<dbReference type="GO" id="GO:0046872">
    <property type="term" value="F:metal ion binding"/>
    <property type="evidence" value="ECO:0007669"/>
    <property type="project" value="InterPro"/>
</dbReference>
<name>A0A433UCL9_ELYCH</name>
<dbReference type="EMBL" id="RQTK01000009">
    <property type="protein sequence ID" value="RUS91556.1"/>
    <property type="molecule type" value="Genomic_DNA"/>
</dbReference>